<evidence type="ECO:0000256" key="1">
    <source>
        <dbReference type="ARBA" id="ARBA00000971"/>
    </source>
</evidence>
<dbReference type="GO" id="GO:0003755">
    <property type="term" value="F:peptidyl-prolyl cis-trans isomerase activity"/>
    <property type="evidence" value="ECO:0007669"/>
    <property type="project" value="UniProtKB-UniRule"/>
</dbReference>
<keyword evidence="11" id="KW-1185">Reference proteome</keyword>
<comment type="catalytic activity">
    <reaction evidence="1 6 7">
        <text>[protein]-peptidylproline (omega=180) = [protein]-peptidylproline (omega=0)</text>
        <dbReference type="Rhea" id="RHEA:16237"/>
        <dbReference type="Rhea" id="RHEA-COMP:10747"/>
        <dbReference type="Rhea" id="RHEA-COMP:10748"/>
        <dbReference type="ChEBI" id="CHEBI:83833"/>
        <dbReference type="ChEBI" id="CHEBI:83834"/>
        <dbReference type="EC" id="5.2.1.8"/>
    </reaction>
</comment>
<sequence length="251" mass="27691">MKHLMKPLAVSAVALALAACSQEKFPANDTQLQTEKDKQAYALGSSVGGFIARNLERQEEADFILERDVIIAGFVDAIKGDPQLSDEEAEEILNAMRQEVMEQRQNVLGQKSAEEGQAYLEENKKKEGVKVTESGLQYEVLEEGSGESPAETDMVEVHYEGTLINGEVFDSSYERGEPTSFPLNRVIQGWTEGLQLMKEGAKYRFVIPAELAYGEREVGGGQIPPNSTLIFTVELLDVKNTEEEPAGDTEQ</sequence>
<organism evidence="10 11">
    <name type="scientific">Idiomarina zobellii</name>
    <dbReference type="NCBI Taxonomy" id="86103"/>
    <lineage>
        <taxon>Bacteria</taxon>
        <taxon>Pseudomonadati</taxon>
        <taxon>Pseudomonadota</taxon>
        <taxon>Gammaproteobacteria</taxon>
        <taxon>Alteromonadales</taxon>
        <taxon>Idiomarinaceae</taxon>
        <taxon>Idiomarina</taxon>
    </lineage>
</organism>
<evidence type="ECO:0000259" key="9">
    <source>
        <dbReference type="PROSITE" id="PS50059"/>
    </source>
</evidence>
<dbReference type="Proteomes" id="UP000053030">
    <property type="component" value="Unassembled WGS sequence"/>
</dbReference>
<evidence type="ECO:0000313" key="11">
    <source>
        <dbReference type="Proteomes" id="UP000053030"/>
    </source>
</evidence>
<dbReference type="OrthoDB" id="9814548at2"/>
<proteinExistence type="inferred from homology"/>
<dbReference type="RefSeq" id="WP_053954337.1">
    <property type="nucleotide sequence ID" value="NZ_FNCB01000015.1"/>
</dbReference>
<dbReference type="Gene3D" id="1.10.287.460">
    <property type="entry name" value="Peptidyl-prolyl cis-trans isomerase, FKBP-type, N-terminal domain"/>
    <property type="match status" value="1"/>
</dbReference>
<dbReference type="Pfam" id="PF00254">
    <property type="entry name" value="FKBP_C"/>
    <property type="match status" value="1"/>
</dbReference>
<dbReference type="PANTHER" id="PTHR43811">
    <property type="entry name" value="FKBP-TYPE PEPTIDYL-PROLYL CIS-TRANS ISOMERASE FKPA"/>
    <property type="match status" value="1"/>
</dbReference>
<feature type="chain" id="PRO_5032841634" description="Peptidyl-prolyl cis-trans isomerase" evidence="8">
    <location>
        <begin position="19"/>
        <end position="251"/>
    </location>
</feature>
<gene>
    <name evidence="10" type="ORF">AFK76_11010</name>
</gene>
<dbReference type="InterPro" id="IPR046357">
    <property type="entry name" value="PPIase_dom_sf"/>
</dbReference>
<feature type="signal peptide" evidence="8">
    <location>
        <begin position="1"/>
        <end position="18"/>
    </location>
</feature>
<dbReference type="InterPro" id="IPR001179">
    <property type="entry name" value="PPIase_FKBP_dom"/>
</dbReference>
<dbReference type="InterPro" id="IPR036944">
    <property type="entry name" value="PPIase_FKBP_N_sf"/>
</dbReference>
<dbReference type="PROSITE" id="PS51257">
    <property type="entry name" value="PROKAR_LIPOPROTEIN"/>
    <property type="match status" value="1"/>
</dbReference>
<evidence type="ECO:0000256" key="7">
    <source>
        <dbReference type="RuleBase" id="RU003915"/>
    </source>
</evidence>
<dbReference type="NCBIfam" id="NF008150">
    <property type="entry name" value="PRK10902.1"/>
    <property type="match status" value="1"/>
</dbReference>
<dbReference type="FunFam" id="3.10.50.40:FF:000045">
    <property type="entry name" value="Peptidyl-prolyl cis-trans isomerase"/>
    <property type="match status" value="1"/>
</dbReference>
<evidence type="ECO:0000256" key="8">
    <source>
        <dbReference type="SAM" id="SignalP"/>
    </source>
</evidence>
<name>A0A837N891_9GAMM</name>
<reference evidence="10 11" key="1">
    <citation type="submission" date="2015-08" db="EMBL/GenBank/DDBJ databases">
        <title>Genome sequencing and assembly of the deep-sea bacterium Idiomarina zobellii.</title>
        <authorList>
            <person name="Mithoefer S.D."/>
            <person name="Rheaume B.A."/>
            <person name="MacLea K.S."/>
        </authorList>
    </citation>
    <scope>NUCLEOTIDE SEQUENCE [LARGE SCALE GENOMIC DNA]</scope>
    <source>
        <strain evidence="10 11">KMM 231</strain>
    </source>
</reference>
<comment type="caution">
    <text evidence="10">The sequence shown here is derived from an EMBL/GenBank/DDBJ whole genome shotgun (WGS) entry which is preliminary data.</text>
</comment>
<dbReference type="PROSITE" id="PS50059">
    <property type="entry name" value="FKBP_PPIASE"/>
    <property type="match status" value="1"/>
</dbReference>
<dbReference type="PANTHER" id="PTHR43811:SF19">
    <property type="entry name" value="39 KDA FK506-BINDING NUCLEAR PROTEIN"/>
    <property type="match status" value="1"/>
</dbReference>
<dbReference type="AlphaFoldDB" id="A0A837N891"/>
<keyword evidence="5 6" id="KW-0413">Isomerase</keyword>
<feature type="domain" description="PPIase FKBP-type" evidence="9">
    <location>
        <begin position="152"/>
        <end position="239"/>
    </location>
</feature>
<comment type="similarity">
    <text evidence="2 7">Belongs to the FKBP-type PPIase family.</text>
</comment>
<evidence type="ECO:0000313" key="10">
    <source>
        <dbReference type="EMBL" id="KPD23084.1"/>
    </source>
</evidence>
<dbReference type="Gene3D" id="3.10.50.40">
    <property type="match status" value="1"/>
</dbReference>
<accession>A0A837N891</accession>
<dbReference type="GO" id="GO:0006457">
    <property type="term" value="P:protein folding"/>
    <property type="evidence" value="ECO:0007669"/>
    <property type="project" value="InterPro"/>
</dbReference>
<protein>
    <recommendedName>
        <fullName evidence="7">Peptidyl-prolyl cis-trans isomerase</fullName>
        <ecNumber evidence="7">5.2.1.8</ecNumber>
    </recommendedName>
</protein>
<dbReference type="InterPro" id="IPR000774">
    <property type="entry name" value="PPIase_FKBP_N"/>
</dbReference>
<evidence type="ECO:0000256" key="4">
    <source>
        <dbReference type="ARBA" id="ARBA00023110"/>
    </source>
</evidence>
<evidence type="ECO:0000256" key="3">
    <source>
        <dbReference type="ARBA" id="ARBA00022729"/>
    </source>
</evidence>
<keyword evidence="3 8" id="KW-0732">Signal</keyword>
<dbReference type="EMBL" id="LHSG01000014">
    <property type="protein sequence ID" value="KPD23084.1"/>
    <property type="molecule type" value="Genomic_DNA"/>
</dbReference>
<evidence type="ECO:0000256" key="5">
    <source>
        <dbReference type="ARBA" id="ARBA00023235"/>
    </source>
</evidence>
<dbReference type="Pfam" id="PF01346">
    <property type="entry name" value="FKBP_N"/>
    <property type="match status" value="1"/>
</dbReference>
<keyword evidence="4 6" id="KW-0697">Rotamase</keyword>
<dbReference type="EC" id="5.2.1.8" evidence="7"/>
<evidence type="ECO:0000256" key="6">
    <source>
        <dbReference type="PROSITE-ProRule" id="PRU00277"/>
    </source>
</evidence>
<dbReference type="SUPFAM" id="SSF54534">
    <property type="entry name" value="FKBP-like"/>
    <property type="match status" value="1"/>
</dbReference>
<evidence type="ECO:0000256" key="2">
    <source>
        <dbReference type="ARBA" id="ARBA00006577"/>
    </source>
</evidence>